<sequence>MIERRHAIADDRVVAIPVMVKLYLFCPELDVIARSYV</sequence>
<dbReference type="PATRIC" id="fig|1056511.3.peg.1850"/>
<evidence type="ECO:0000313" key="2">
    <source>
        <dbReference type="Proteomes" id="UP000011134"/>
    </source>
</evidence>
<protein>
    <submittedName>
        <fullName evidence="1">Uncharacterized protein</fullName>
    </submittedName>
</protein>
<dbReference type="EMBL" id="AMZO01000011">
    <property type="protein sequence ID" value="ELR66179.1"/>
    <property type="molecule type" value="Genomic_DNA"/>
</dbReference>
<organism evidence="1 2">
    <name type="scientific">Photobacterium marinum</name>
    <dbReference type="NCBI Taxonomy" id="1056511"/>
    <lineage>
        <taxon>Bacteria</taxon>
        <taxon>Pseudomonadati</taxon>
        <taxon>Pseudomonadota</taxon>
        <taxon>Gammaproteobacteria</taxon>
        <taxon>Vibrionales</taxon>
        <taxon>Vibrionaceae</taxon>
        <taxon>Photobacterium</taxon>
    </lineage>
</organism>
<dbReference type="Proteomes" id="UP000011134">
    <property type="component" value="Unassembled WGS sequence"/>
</dbReference>
<evidence type="ECO:0000313" key="1">
    <source>
        <dbReference type="EMBL" id="ELR66179.1"/>
    </source>
</evidence>
<accession>L8JF95</accession>
<reference evidence="1 2" key="1">
    <citation type="submission" date="2012-12" db="EMBL/GenBank/DDBJ databases">
        <title>Genome Assembly of Photobacterium sp. AK15.</title>
        <authorList>
            <person name="Khatri I."/>
            <person name="Vaidya B."/>
            <person name="Srinivas T.N.R."/>
            <person name="Subramanian S."/>
            <person name="Pinnaka A."/>
        </authorList>
    </citation>
    <scope>NUCLEOTIDE SEQUENCE [LARGE SCALE GENOMIC DNA]</scope>
    <source>
        <strain evidence="1 2">AK15</strain>
    </source>
</reference>
<name>L8JF95_9GAMM</name>
<comment type="caution">
    <text evidence="1">The sequence shown here is derived from an EMBL/GenBank/DDBJ whole genome shotgun (WGS) entry which is preliminary data.</text>
</comment>
<dbReference type="AlphaFoldDB" id="L8JF95"/>
<proteinExistence type="predicted"/>
<keyword evidence="2" id="KW-1185">Reference proteome</keyword>
<gene>
    <name evidence="1" type="ORF">C942_00365</name>
</gene>